<feature type="non-terminal residue" evidence="4">
    <location>
        <position position="1"/>
    </location>
</feature>
<dbReference type="Gene3D" id="3.40.50.200">
    <property type="entry name" value="Peptidase S8/S53 domain"/>
    <property type="match status" value="1"/>
</dbReference>
<name>E5G0T6_9CONI</name>
<organism evidence="4">
    <name type="scientific">Picea jezoensis</name>
    <dbReference type="NCBI Taxonomy" id="67778"/>
    <lineage>
        <taxon>Eukaryota</taxon>
        <taxon>Viridiplantae</taxon>
        <taxon>Streptophyta</taxon>
        <taxon>Embryophyta</taxon>
        <taxon>Tracheophyta</taxon>
        <taxon>Spermatophyta</taxon>
        <taxon>Pinopsida</taxon>
        <taxon>Pinidae</taxon>
        <taxon>Conifers I</taxon>
        <taxon>Pinales</taxon>
        <taxon>Pinaceae</taxon>
        <taxon>Picea</taxon>
    </lineage>
</organism>
<evidence type="ECO:0000313" key="4">
    <source>
        <dbReference type="EMBL" id="ADQ47399.1"/>
    </source>
</evidence>
<feature type="domain" description="Subtilisin-like protease fibronectin type-III" evidence="3">
    <location>
        <begin position="77"/>
        <end position="104"/>
    </location>
</feature>
<dbReference type="GO" id="GO:0006508">
    <property type="term" value="P:proteolysis"/>
    <property type="evidence" value="ECO:0007669"/>
    <property type="project" value="InterPro"/>
</dbReference>
<reference evidence="4" key="1">
    <citation type="submission" date="2010-07" db="EMBL/GenBank/DDBJ databases">
        <title>Comparative sequencing of the defense-related candidate genes across five species of the genus Picea (spruce).</title>
        <authorList>
            <person name="Albouyeh R.M."/>
            <person name="Ritland K.M."/>
            <person name="Ritland C.E."/>
        </authorList>
    </citation>
    <scope>NUCLEOTIDE SEQUENCE</scope>
    <source>
        <strain evidence="4">CS0207J_R01</strain>
        <strain evidence="5">CS0207J_R02</strain>
        <strain evidence="6">CS0207J_R03</strain>
    </source>
</reference>
<dbReference type="InterPro" id="IPR036852">
    <property type="entry name" value="Peptidase_S8/S53_dom_sf"/>
</dbReference>
<sequence>VTNNEGHPIPDAYGNPATPFIYGSGQMNPNQASDPGLLYDATIKDYALFLCGSGINATTILPNTSFKCPENPPKAYQLNYPSVAIANLNNNETVTRTVTNVGGKSE</sequence>
<dbReference type="EMBL" id="HM641766">
    <property type="protein sequence ID" value="ADQ47399.1"/>
    <property type="molecule type" value="Genomic_DNA"/>
</dbReference>
<feature type="non-terminal residue" evidence="4">
    <location>
        <position position="106"/>
    </location>
</feature>
<accession>E5G0T6</accession>
<evidence type="ECO:0000256" key="2">
    <source>
        <dbReference type="ARBA" id="ARBA00022729"/>
    </source>
</evidence>
<dbReference type="Gene3D" id="2.60.40.2310">
    <property type="match status" value="1"/>
</dbReference>
<evidence type="ECO:0000313" key="5">
    <source>
        <dbReference type="EMBL" id="ADQ47400.1"/>
    </source>
</evidence>
<evidence type="ECO:0000256" key="1">
    <source>
        <dbReference type="ARBA" id="ARBA00011073"/>
    </source>
</evidence>
<evidence type="ECO:0000313" key="6">
    <source>
        <dbReference type="EMBL" id="ADQ47401.1"/>
    </source>
</evidence>
<dbReference type="InterPro" id="IPR045051">
    <property type="entry name" value="SBT"/>
</dbReference>
<comment type="similarity">
    <text evidence="1">Belongs to the peptidase S8 family.</text>
</comment>
<proteinExistence type="inferred from homology"/>
<dbReference type="Pfam" id="PF17766">
    <property type="entry name" value="fn3_6"/>
    <property type="match status" value="1"/>
</dbReference>
<evidence type="ECO:0000259" key="3">
    <source>
        <dbReference type="Pfam" id="PF17766"/>
    </source>
</evidence>
<dbReference type="PANTHER" id="PTHR10795">
    <property type="entry name" value="PROPROTEIN CONVERTASE SUBTILISIN/KEXIN"/>
    <property type="match status" value="1"/>
</dbReference>
<keyword evidence="2" id="KW-0732">Signal</keyword>
<protein>
    <submittedName>
        <fullName evidence="4">Subtilase family protein</fullName>
    </submittedName>
</protein>
<dbReference type="EMBL" id="HM641768">
    <property type="protein sequence ID" value="ADQ47401.1"/>
    <property type="molecule type" value="Genomic_DNA"/>
</dbReference>
<dbReference type="GO" id="GO:0004252">
    <property type="term" value="F:serine-type endopeptidase activity"/>
    <property type="evidence" value="ECO:0007669"/>
    <property type="project" value="InterPro"/>
</dbReference>
<dbReference type="EMBL" id="HM641767">
    <property type="protein sequence ID" value="ADQ47400.1"/>
    <property type="molecule type" value="Genomic_DNA"/>
</dbReference>
<dbReference type="AlphaFoldDB" id="E5G0T6"/>
<dbReference type="InterPro" id="IPR041469">
    <property type="entry name" value="Subtilisin-like_FN3"/>
</dbReference>